<name>A0A2S3HWB2_9POAL</name>
<dbReference type="PRINTS" id="PR00111">
    <property type="entry name" value="ABHYDROLASE"/>
</dbReference>
<feature type="region of interest" description="Disordered" evidence="1">
    <location>
        <begin position="304"/>
        <end position="328"/>
    </location>
</feature>
<proteinExistence type="predicted"/>
<evidence type="ECO:0000259" key="2">
    <source>
        <dbReference type="Pfam" id="PF12146"/>
    </source>
</evidence>
<dbReference type="InterPro" id="IPR000073">
    <property type="entry name" value="AB_hydrolase_1"/>
</dbReference>
<dbReference type="EMBL" id="CM008050">
    <property type="protein sequence ID" value="PAN31014.1"/>
    <property type="molecule type" value="Genomic_DNA"/>
</dbReference>
<feature type="domain" description="Serine aminopeptidase S33" evidence="2">
    <location>
        <begin position="29"/>
        <end position="271"/>
    </location>
</feature>
<dbReference type="AlphaFoldDB" id="A0A2S3HWB2"/>
<dbReference type="InterPro" id="IPR051044">
    <property type="entry name" value="MAG_DAG_Lipase"/>
</dbReference>
<dbReference type="PANTHER" id="PTHR11614">
    <property type="entry name" value="PHOSPHOLIPASE-RELATED"/>
    <property type="match status" value="1"/>
</dbReference>
<dbReference type="InterPro" id="IPR029058">
    <property type="entry name" value="AB_hydrolase_fold"/>
</dbReference>
<dbReference type="FunFam" id="3.40.50.1820:FF:000036">
    <property type="entry name" value="Alpha/beta-Hydrolases superfamily protein"/>
    <property type="match status" value="1"/>
</dbReference>
<dbReference type="Pfam" id="PF12146">
    <property type="entry name" value="Hydrolase_4"/>
    <property type="match status" value="1"/>
</dbReference>
<dbReference type="Proteomes" id="UP000243499">
    <property type="component" value="Chromosome 5"/>
</dbReference>
<evidence type="ECO:0000256" key="1">
    <source>
        <dbReference type="SAM" id="MobiDB-lite"/>
    </source>
</evidence>
<dbReference type="Gene3D" id="3.40.50.1820">
    <property type="entry name" value="alpha/beta hydrolase"/>
    <property type="match status" value="1"/>
</dbReference>
<reference evidence="3" key="1">
    <citation type="submission" date="2018-04" db="EMBL/GenBank/DDBJ databases">
        <title>WGS assembly of Panicum hallii.</title>
        <authorList>
            <person name="Lovell J."/>
            <person name="Jenkins J."/>
            <person name="Lowry D."/>
            <person name="Mamidi S."/>
            <person name="Sreedasyam A."/>
            <person name="Weng X."/>
            <person name="Barry K."/>
            <person name="Bonette J."/>
            <person name="Campitelli B."/>
            <person name="Daum C."/>
            <person name="Gordon S."/>
            <person name="Gould B."/>
            <person name="Lipzen A."/>
            <person name="Macqueen A."/>
            <person name="Palacio-Mejia J."/>
            <person name="Plott C."/>
            <person name="Shakirov E."/>
            <person name="Shu S."/>
            <person name="Yoshinaga Y."/>
            <person name="Zane M."/>
            <person name="Rokhsar D."/>
            <person name="Grimwood J."/>
            <person name="Schmutz J."/>
            <person name="Juenger T."/>
        </authorList>
    </citation>
    <scope>NUCLEOTIDE SEQUENCE [LARGE SCALE GENOMIC DNA]</scope>
    <source>
        <strain evidence="3">FIL2</strain>
    </source>
</reference>
<protein>
    <recommendedName>
        <fullName evidence="2">Serine aminopeptidase S33 domain-containing protein</fullName>
    </recommendedName>
</protein>
<organism evidence="3">
    <name type="scientific">Panicum hallii</name>
    <dbReference type="NCBI Taxonomy" id="206008"/>
    <lineage>
        <taxon>Eukaryota</taxon>
        <taxon>Viridiplantae</taxon>
        <taxon>Streptophyta</taxon>
        <taxon>Embryophyta</taxon>
        <taxon>Tracheophyta</taxon>
        <taxon>Spermatophyta</taxon>
        <taxon>Magnoliopsida</taxon>
        <taxon>Liliopsida</taxon>
        <taxon>Poales</taxon>
        <taxon>Poaceae</taxon>
        <taxon>PACMAD clade</taxon>
        <taxon>Panicoideae</taxon>
        <taxon>Panicodae</taxon>
        <taxon>Paniceae</taxon>
        <taxon>Panicinae</taxon>
        <taxon>Panicum</taxon>
        <taxon>Panicum sect. Panicum</taxon>
    </lineage>
</organism>
<gene>
    <name evidence="3" type="ORF">PAHAL_5G388700</name>
</gene>
<dbReference type="Gramene" id="PAN31014">
    <property type="protein sequence ID" value="PAN31014"/>
    <property type="gene ID" value="PAHAL_5G388700"/>
</dbReference>
<dbReference type="InterPro" id="IPR022742">
    <property type="entry name" value="Hydrolase_4"/>
</dbReference>
<sequence>MEVEYHEEYVRSSRGVQLFTCGWLPAAAAPKALVFLCHGYGMECSVFMRECGVRLAAAGYGVFGIDYEGHGKSMGARCYIRSFRRLVDDCHHFFKSVCELEEYRSKSRFLYGESMGGAVALLLHRKDPAFWDGAVLVAPMCKISEKVKPHPLVITLLTQVEDVIPKWKIVPTKDVIDAAFKDPVKREKIRKNTLIYQDKPRLKTALEMLRTSMYIEDSLSQVNLPFFVLHGEADTVTDPEISRALYERAASVDKTIKLYPGMWHGLTAGEPDENVEAIFSDIVAWLNERSRSWTMEDRLRKMTPAPGKFIDGKNGGEAPAHARPQRQRRGFLCGLTGRTHHHAEM</sequence>
<accession>A0A2S3HWB2</accession>
<dbReference type="SUPFAM" id="SSF53474">
    <property type="entry name" value="alpha/beta-Hydrolases"/>
    <property type="match status" value="1"/>
</dbReference>
<evidence type="ECO:0000313" key="3">
    <source>
        <dbReference type="EMBL" id="PAN31014.1"/>
    </source>
</evidence>